<dbReference type="OrthoDB" id="9792176at2"/>
<dbReference type="Gene3D" id="3.30.1460.10">
    <property type="match status" value="1"/>
</dbReference>
<keyword evidence="2" id="KW-1185">Reference proteome</keyword>
<dbReference type="RefSeq" id="WP_121163015.1">
    <property type="nucleotide sequence ID" value="NZ_RAPE01000001.1"/>
</dbReference>
<dbReference type="InterPro" id="IPR019660">
    <property type="entry name" value="Put_sensory_transdc_reg_YbjN"/>
</dbReference>
<dbReference type="CDD" id="cd17033">
    <property type="entry name" value="DR1245-like"/>
    <property type="match status" value="1"/>
</dbReference>
<dbReference type="AlphaFoldDB" id="A0A3A8AWQ5"/>
<reference evidence="1 2" key="1">
    <citation type="submission" date="2018-09" db="EMBL/GenBank/DDBJ databases">
        <title>Roseovarius spongiae sp. nov., isolated from a marine sponge.</title>
        <authorList>
            <person name="Zhuang L."/>
            <person name="Luo L."/>
        </authorList>
    </citation>
    <scope>NUCLEOTIDE SEQUENCE [LARGE SCALE GENOMIC DNA]</scope>
    <source>
        <strain evidence="1 2">HN-E21</strain>
    </source>
</reference>
<accession>A0A3A8AWQ5</accession>
<keyword evidence="1" id="KW-0808">Transferase</keyword>
<protein>
    <submittedName>
        <fullName evidence="1">Diacylglyceryl transferase</fullName>
    </submittedName>
</protein>
<evidence type="ECO:0000313" key="1">
    <source>
        <dbReference type="EMBL" id="RKF16096.1"/>
    </source>
</evidence>
<sequence>MALSEQFLQEDLHPIDIVETLAEHNDWDFDRIGDDQIAMAVEGQWRTYSITLAWSGYDETLRMVCTFEMEPPEEKLPALYHVLNEINDQCWAGAFTYWAEQKLMVYRYGLLMSGGQGASPEQIDTLITAAVTSAERYYPALQLVVWGDRAPRDAMQVAIAEAFGRA</sequence>
<name>A0A3A8AWQ5_9RHOB</name>
<evidence type="ECO:0000313" key="2">
    <source>
        <dbReference type="Proteomes" id="UP000281128"/>
    </source>
</evidence>
<dbReference type="Pfam" id="PF10722">
    <property type="entry name" value="YbjN"/>
    <property type="match status" value="1"/>
</dbReference>
<dbReference type="GO" id="GO:0016740">
    <property type="term" value="F:transferase activity"/>
    <property type="evidence" value="ECO:0007669"/>
    <property type="project" value="UniProtKB-KW"/>
</dbReference>
<proteinExistence type="predicted"/>
<dbReference type="EMBL" id="RAPE01000001">
    <property type="protein sequence ID" value="RKF16096.1"/>
    <property type="molecule type" value="Genomic_DNA"/>
</dbReference>
<gene>
    <name evidence="1" type="ORF">D6850_00540</name>
</gene>
<dbReference type="Proteomes" id="UP000281128">
    <property type="component" value="Unassembled WGS sequence"/>
</dbReference>
<organism evidence="1 2">
    <name type="scientific">Roseovarius spongiae</name>
    <dbReference type="NCBI Taxonomy" id="2320272"/>
    <lineage>
        <taxon>Bacteria</taxon>
        <taxon>Pseudomonadati</taxon>
        <taxon>Pseudomonadota</taxon>
        <taxon>Alphaproteobacteria</taxon>
        <taxon>Rhodobacterales</taxon>
        <taxon>Roseobacteraceae</taxon>
        <taxon>Roseovarius</taxon>
    </lineage>
</organism>
<comment type="caution">
    <text evidence="1">The sequence shown here is derived from an EMBL/GenBank/DDBJ whole genome shotgun (WGS) entry which is preliminary data.</text>
</comment>